<dbReference type="AlphaFoldDB" id="A0AAN8JFF3"/>
<feature type="region of interest" description="Disordered" evidence="8">
    <location>
        <begin position="338"/>
        <end position="358"/>
    </location>
</feature>
<dbReference type="InterPro" id="IPR000276">
    <property type="entry name" value="GPCR_Rhodpsn"/>
</dbReference>
<evidence type="ECO:0000256" key="2">
    <source>
        <dbReference type="ARBA" id="ARBA00022692"/>
    </source>
</evidence>
<evidence type="ECO:0000256" key="7">
    <source>
        <dbReference type="ARBA" id="ARBA00023224"/>
    </source>
</evidence>
<evidence type="ECO:0000256" key="3">
    <source>
        <dbReference type="ARBA" id="ARBA00022989"/>
    </source>
</evidence>
<comment type="subcellular location">
    <subcellularLocation>
        <location evidence="1">Membrane</location>
        <topology evidence="1">Multi-pass membrane protein</topology>
    </subcellularLocation>
</comment>
<evidence type="ECO:0000256" key="6">
    <source>
        <dbReference type="ARBA" id="ARBA00023170"/>
    </source>
</evidence>
<dbReference type="Pfam" id="PF00001">
    <property type="entry name" value="7tm_1"/>
    <property type="match status" value="1"/>
</dbReference>
<evidence type="ECO:0000259" key="10">
    <source>
        <dbReference type="PROSITE" id="PS50262"/>
    </source>
</evidence>
<dbReference type="Proteomes" id="UP001347796">
    <property type="component" value="Unassembled WGS sequence"/>
</dbReference>
<gene>
    <name evidence="11" type="ORF">SNE40_017679</name>
</gene>
<keyword evidence="7" id="KW-0807">Transducer</keyword>
<proteinExistence type="predicted"/>
<feature type="transmembrane region" description="Helical" evidence="9">
    <location>
        <begin position="39"/>
        <end position="60"/>
    </location>
</feature>
<feature type="transmembrane region" description="Helical" evidence="9">
    <location>
        <begin position="262"/>
        <end position="283"/>
    </location>
</feature>
<dbReference type="EMBL" id="JAZGQO010000011">
    <property type="protein sequence ID" value="KAK6174393.1"/>
    <property type="molecule type" value="Genomic_DNA"/>
</dbReference>
<evidence type="ECO:0000256" key="9">
    <source>
        <dbReference type="SAM" id="Phobius"/>
    </source>
</evidence>
<keyword evidence="4" id="KW-0297">G-protein coupled receptor</keyword>
<feature type="transmembrane region" description="Helical" evidence="9">
    <location>
        <begin position="109"/>
        <end position="131"/>
    </location>
</feature>
<dbReference type="GO" id="GO:0005886">
    <property type="term" value="C:plasma membrane"/>
    <property type="evidence" value="ECO:0007669"/>
    <property type="project" value="TreeGrafter"/>
</dbReference>
<feature type="compositionally biased region" description="Polar residues" evidence="8">
    <location>
        <begin position="349"/>
        <end position="358"/>
    </location>
</feature>
<keyword evidence="12" id="KW-1185">Reference proteome</keyword>
<evidence type="ECO:0000256" key="4">
    <source>
        <dbReference type="ARBA" id="ARBA00023040"/>
    </source>
</evidence>
<comment type="caution">
    <text evidence="11">The sequence shown here is derived from an EMBL/GenBank/DDBJ whole genome shotgun (WGS) entry which is preliminary data.</text>
</comment>
<organism evidence="11 12">
    <name type="scientific">Patella caerulea</name>
    <name type="common">Rayed Mediterranean limpet</name>
    <dbReference type="NCBI Taxonomy" id="87958"/>
    <lineage>
        <taxon>Eukaryota</taxon>
        <taxon>Metazoa</taxon>
        <taxon>Spiralia</taxon>
        <taxon>Lophotrochozoa</taxon>
        <taxon>Mollusca</taxon>
        <taxon>Gastropoda</taxon>
        <taxon>Patellogastropoda</taxon>
        <taxon>Patelloidea</taxon>
        <taxon>Patellidae</taxon>
        <taxon>Patella</taxon>
    </lineage>
</organism>
<dbReference type="PROSITE" id="PS50262">
    <property type="entry name" value="G_PROTEIN_RECEP_F1_2"/>
    <property type="match status" value="1"/>
</dbReference>
<dbReference type="PANTHER" id="PTHR45695">
    <property type="entry name" value="LEUCOKININ RECEPTOR-RELATED"/>
    <property type="match status" value="1"/>
</dbReference>
<dbReference type="SUPFAM" id="SSF81321">
    <property type="entry name" value="Family A G protein-coupled receptor-like"/>
    <property type="match status" value="1"/>
</dbReference>
<evidence type="ECO:0000313" key="12">
    <source>
        <dbReference type="Proteomes" id="UP001347796"/>
    </source>
</evidence>
<dbReference type="GO" id="GO:0004930">
    <property type="term" value="F:G protein-coupled receptor activity"/>
    <property type="evidence" value="ECO:0007669"/>
    <property type="project" value="UniProtKB-KW"/>
</dbReference>
<evidence type="ECO:0000256" key="8">
    <source>
        <dbReference type="SAM" id="MobiDB-lite"/>
    </source>
</evidence>
<keyword evidence="3 9" id="KW-1133">Transmembrane helix</keyword>
<dbReference type="Gene3D" id="1.20.1070.10">
    <property type="entry name" value="Rhodopsin 7-helix transmembrane proteins"/>
    <property type="match status" value="1"/>
</dbReference>
<evidence type="ECO:0000313" key="11">
    <source>
        <dbReference type="EMBL" id="KAK6174393.1"/>
    </source>
</evidence>
<reference evidence="11 12" key="1">
    <citation type="submission" date="2024-01" db="EMBL/GenBank/DDBJ databases">
        <title>The genome of the rayed Mediterranean limpet Patella caerulea (Linnaeus, 1758).</title>
        <authorList>
            <person name="Anh-Thu Weber A."/>
            <person name="Halstead-Nussloch G."/>
        </authorList>
    </citation>
    <scope>NUCLEOTIDE SEQUENCE [LARGE SCALE GENOMIC DNA]</scope>
    <source>
        <strain evidence="11">AATW-2023a</strain>
        <tissue evidence="11">Whole specimen</tissue>
    </source>
</reference>
<feature type="transmembrane region" description="Helical" evidence="9">
    <location>
        <begin position="152"/>
        <end position="170"/>
    </location>
</feature>
<keyword evidence="5 9" id="KW-0472">Membrane</keyword>
<sequence>MYSTTDQNITFLSTEPVDADIPLESEIRNARILLLLPRFIFLFVILVVGTTGNVLVLYIYHFKSKLSTFTLFVQVLALLDLLNCFTSVPGALALVIGQDHVDMDILCTVMPFLSLYTAIASGVLFTIIAYQRYYGISKPMVILFELPLAKKLCLFSILIAVVPSILRLFLDYGLRSEVSFNDLKFNITMCVVTDEARQSTLYFIYQAVLAILFFGIFVTLSVLYILMWRQMIRSNQKRAQLCQDQPESSQPNCNTHVNTFKIFFAITVVFILSYLPHLVIVTFRHLDSNLSPVRRAFYDLGYYSPLWNNAANPLVYSFFSADFRCKCKQVLCCEPPPQQPGVSFRKTSRMTSVDQSTV</sequence>
<dbReference type="CDD" id="cd00637">
    <property type="entry name" value="7tm_classA_rhodopsin-like"/>
    <property type="match status" value="1"/>
</dbReference>
<keyword evidence="2 9" id="KW-0812">Transmembrane</keyword>
<dbReference type="InterPro" id="IPR017452">
    <property type="entry name" value="GPCR_Rhodpsn_7TM"/>
</dbReference>
<dbReference type="PRINTS" id="PR00237">
    <property type="entry name" value="GPCRRHODOPSN"/>
</dbReference>
<feature type="domain" description="G-protein coupled receptors family 1 profile" evidence="10">
    <location>
        <begin position="52"/>
        <end position="316"/>
    </location>
</feature>
<name>A0AAN8JFF3_PATCE</name>
<evidence type="ECO:0000256" key="5">
    <source>
        <dbReference type="ARBA" id="ARBA00023136"/>
    </source>
</evidence>
<accession>A0AAN8JFF3</accession>
<dbReference type="PANTHER" id="PTHR45695:SF9">
    <property type="entry name" value="LEUCOKININ RECEPTOR"/>
    <property type="match status" value="1"/>
</dbReference>
<feature type="transmembrane region" description="Helical" evidence="9">
    <location>
        <begin position="203"/>
        <end position="228"/>
    </location>
</feature>
<protein>
    <recommendedName>
        <fullName evidence="10">G-protein coupled receptors family 1 profile domain-containing protein</fullName>
    </recommendedName>
</protein>
<keyword evidence="6" id="KW-0675">Receptor</keyword>
<feature type="transmembrane region" description="Helical" evidence="9">
    <location>
        <begin position="72"/>
        <end position="97"/>
    </location>
</feature>
<evidence type="ECO:0000256" key="1">
    <source>
        <dbReference type="ARBA" id="ARBA00004141"/>
    </source>
</evidence>